<dbReference type="AlphaFoldDB" id="A0AAV9IBJ8"/>
<sequence>MKAVSSSVGSVRQGEFNWMEFLKTYCNLTESEANECLYAMKRFSESEMEVISTSMLKELGIDDPLKRTKVFIGMRSYARNKRNALFIGFLITS</sequence>
<comment type="caution">
    <text evidence="1">The sequence shown here is derived from an EMBL/GenBank/DDBJ whole genome shotgun (WGS) entry which is preliminary data.</text>
</comment>
<dbReference type="Proteomes" id="UP001300502">
    <property type="component" value="Unassembled WGS sequence"/>
</dbReference>
<name>A0AAV9IBJ8_9RHOD</name>
<accession>A0AAV9IBJ8</accession>
<protein>
    <submittedName>
        <fullName evidence="1">Uncharacterized protein</fullName>
    </submittedName>
</protein>
<reference evidence="1 2" key="1">
    <citation type="submission" date="2022-07" db="EMBL/GenBank/DDBJ databases">
        <title>Genome-wide signatures of adaptation to extreme environments.</title>
        <authorList>
            <person name="Cho C.H."/>
            <person name="Yoon H.S."/>
        </authorList>
    </citation>
    <scope>NUCLEOTIDE SEQUENCE [LARGE SCALE GENOMIC DNA]</scope>
    <source>
        <strain evidence="1 2">108.79 E11</strain>
    </source>
</reference>
<organism evidence="1 2">
    <name type="scientific">Galdieria yellowstonensis</name>
    <dbReference type="NCBI Taxonomy" id="3028027"/>
    <lineage>
        <taxon>Eukaryota</taxon>
        <taxon>Rhodophyta</taxon>
        <taxon>Bangiophyceae</taxon>
        <taxon>Galdieriales</taxon>
        <taxon>Galdieriaceae</taxon>
        <taxon>Galdieria</taxon>
    </lineage>
</organism>
<evidence type="ECO:0000313" key="1">
    <source>
        <dbReference type="EMBL" id="KAK4524784.1"/>
    </source>
</evidence>
<keyword evidence="2" id="KW-1185">Reference proteome</keyword>
<gene>
    <name evidence="1" type="ORF">GAYE_SCF05G2687</name>
</gene>
<proteinExistence type="predicted"/>
<dbReference type="EMBL" id="JANCYU010000025">
    <property type="protein sequence ID" value="KAK4524784.1"/>
    <property type="molecule type" value="Genomic_DNA"/>
</dbReference>
<evidence type="ECO:0000313" key="2">
    <source>
        <dbReference type="Proteomes" id="UP001300502"/>
    </source>
</evidence>